<gene>
    <name evidence="2" type="ORF">SAMN02910343_01601</name>
</gene>
<evidence type="ECO:0000313" key="2">
    <source>
        <dbReference type="EMBL" id="SDA61350.1"/>
    </source>
</evidence>
<dbReference type="EMBL" id="FMXA01000034">
    <property type="protein sequence ID" value="SDA61350.1"/>
    <property type="molecule type" value="Genomic_DNA"/>
</dbReference>
<keyword evidence="2" id="KW-0255">Endonuclease</keyword>
<dbReference type="InterPro" id="IPR047216">
    <property type="entry name" value="Endonuclease_DUF559_bact"/>
</dbReference>
<dbReference type="CDD" id="cd01038">
    <property type="entry name" value="Endonuclease_DUF559"/>
    <property type="match status" value="1"/>
</dbReference>
<dbReference type="PANTHER" id="PTHR38590:SF1">
    <property type="entry name" value="BLL0828 PROTEIN"/>
    <property type="match status" value="1"/>
</dbReference>
<dbReference type="PANTHER" id="PTHR38590">
    <property type="entry name" value="BLL0828 PROTEIN"/>
    <property type="match status" value="1"/>
</dbReference>
<keyword evidence="2" id="KW-0540">Nuclease</keyword>
<feature type="domain" description="DUF559" evidence="1">
    <location>
        <begin position="16"/>
        <end position="119"/>
    </location>
</feature>
<keyword evidence="2" id="KW-0378">Hydrolase</keyword>
<dbReference type="InterPro" id="IPR007569">
    <property type="entry name" value="DUF559"/>
</dbReference>
<accession>A0A1G5WTT6</accession>
<sequence length="136" mass="16461">MGKRGIYLSIYRTPKAKNHARHLRKTMTREEKILWGYYLRKYPIRFHRQYAIGRYIADFYCRKAKLVIEIDDSQHFMKDGAAHDYRRTVFMKQFGILVLRFMNKEILTNLSGVCEYIDYVVKQRLKELRSSQSQEL</sequence>
<evidence type="ECO:0000313" key="3">
    <source>
        <dbReference type="Proteomes" id="UP000199689"/>
    </source>
</evidence>
<dbReference type="Pfam" id="PF04480">
    <property type="entry name" value="DUF559"/>
    <property type="match status" value="1"/>
</dbReference>
<reference evidence="2 3" key="1">
    <citation type="submission" date="2016-10" db="EMBL/GenBank/DDBJ databases">
        <authorList>
            <person name="de Groot N.N."/>
        </authorList>
    </citation>
    <scope>NUCLEOTIDE SEQUENCE [LARGE SCALE GENOMIC DNA]</scope>
    <source>
        <strain evidence="2 3">DSM 15230</strain>
    </source>
</reference>
<protein>
    <submittedName>
        <fullName evidence="2">Very-short-patch-repair endonuclease</fullName>
    </submittedName>
</protein>
<dbReference type="Proteomes" id="UP000199689">
    <property type="component" value="Unassembled WGS sequence"/>
</dbReference>
<dbReference type="GeneID" id="87756585"/>
<dbReference type="SUPFAM" id="SSF52980">
    <property type="entry name" value="Restriction endonuclease-like"/>
    <property type="match status" value="1"/>
</dbReference>
<proteinExistence type="predicted"/>
<dbReference type="InterPro" id="IPR011335">
    <property type="entry name" value="Restrct_endonuc-II-like"/>
</dbReference>
<dbReference type="AlphaFoldDB" id="A0A1G5WTT6"/>
<dbReference type="Gene3D" id="3.40.960.10">
    <property type="entry name" value="VSR Endonuclease"/>
    <property type="match status" value="1"/>
</dbReference>
<feature type="non-terminal residue" evidence="2">
    <location>
        <position position="136"/>
    </location>
</feature>
<dbReference type="RefSeq" id="WP_091365576.1">
    <property type="nucleotide sequence ID" value="NZ_FMXA01000034.1"/>
</dbReference>
<dbReference type="GO" id="GO:0004519">
    <property type="term" value="F:endonuclease activity"/>
    <property type="evidence" value="ECO:0007669"/>
    <property type="project" value="UniProtKB-KW"/>
</dbReference>
<organism evidence="2 3">
    <name type="scientific">Allisonella histaminiformans</name>
    <dbReference type="NCBI Taxonomy" id="209880"/>
    <lineage>
        <taxon>Bacteria</taxon>
        <taxon>Bacillati</taxon>
        <taxon>Bacillota</taxon>
        <taxon>Negativicutes</taxon>
        <taxon>Veillonellales</taxon>
        <taxon>Veillonellaceae</taxon>
        <taxon>Allisonella</taxon>
    </lineage>
</organism>
<dbReference type="OrthoDB" id="1634139at2"/>
<name>A0A1G5WTT6_9FIRM</name>
<evidence type="ECO:0000259" key="1">
    <source>
        <dbReference type="Pfam" id="PF04480"/>
    </source>
</evidence>
<keyword evidence="3" id="KW-1185">Reference proteome</keyword>